<organism evidence="2 3">
    <name type="scientific">Streptococcus oralis subsp. tigurinus</name>
    <dbReference type="NCBI Taxonomy" id="1077464"/>
    <lineage>
        <taxon>Bacteria</taxon>
        <taxon>Bacillati</taxon>
        <taxon>Bacillota</taxon>
        <taxon>Bacilli</taxon>
        <taxon>Lactobacillales</taxon>
        <taxon>Streptococcaceae</taxon>
        <taxon>Streptococcus</taxon>
    </lineage>
</organism>
<comment type="caution">
    <text evidence="2">The sequence shown here is derived from an EMBL/GenBank/DDBJ whole genome shotgun (WGS) entry which is preliminary data.</text>
</comment>
<keyword evidence="1" id="KW-1133">Transmembrane helix</keyword>
<evidence type="ECO:0000256" key="1">
    <source>
        <dbReference type="SAM" id="Phobius"/>
    </source>
</evidence>
<keyword evidence="1" id="KW-0472">Membrane</keyword>
<evidence type="ECO:0000313" key="2">
    <source>
        <dbReference type="EMBL" id="ORJ30842.1"/>
    </source>
</evidence>
<evidence type="ECO:0000313" key="3">
    <source>
        <dbReference type="Proteomes" id="UP000192789"/>
    </source>
</evidence>
<dbReference type="RefSeq" id="WP_084932507.1">
    <property type="nucleotide sequence ID" value="NZ_LNVG01000002.1"/>
</dbReference>
<name>A0A1X0WVR7_STROR</name>
<keyword evidence="1" id="KW-0812">Transmembrane</keyword>
<reference evidence="2 3" key="1">
    <citation type="journal article" date="2016" name="PLoS ONE">
        <title>Comparative Genomics Analysis of Streptococcus tigurinus Strains Identifies Genetic Elements Specifically and Uniquely Present in Highly Virulent Strains.</title>
        <authorList>
            <person name="Diene S.M."/>
            <person name="Francois P."/>
            <person name="Zbinden A."/>
            <person name="Entenza J.M."/>
            <person name="Resch G."/>
        </authorList>
    </citation>
    <scope>NUCLEOTIDE SEQUENCE [LARGE SCALE GENOMIC DNA]</scope>
    <source>
        <strain evidence="2 3">AZ_14</strain>
    </source>
</reference>
<feature type="transmembrane region" description="Helical" evidence="1">
    <location>
        <begin position="80"/>
        <end position="100"/>
    </location>
</feature>
<proteinExistence type="predicted"/>
<accession>A0A1X0WVR7</accession>
<sequence length="339" mass="37845">MGRMIAIGSLVFLGLAFLGIGLGMYFFLKRLVVNGKSVLDEPVNEQTRTDKMGLGELLVYLSMIAIAGVFVVQIMSRGGIGNAILARIVILPPIMALFNARKRTGKAMIALVVSFMVALFLMIAYGQIRLPPKAPELMIDDKSITLTQTSVSDLLKVGFDIYIREEDSFVDDYEANISSGEIKKYQADKSVFIKKGFRRDSNAVSHSPYFLGKDGLVLGSIGLYGDDSKETALEDCKIIQFKLDEDRIKAAKSKAISYKLNGVDLLTRIEEGAMRTTFGDKLWSVPPAHPVDSTQLWYGIQWKSPGDHLFWNEYFSLIRLDENYHMIDFELVGEVARDD</sequence>
<protein>
    <submittedName>
        <fullName evidence="2">Uncharacterized protein</fullName>
    </submittedName>
</protein>
<dbReference type="EMBL" id="LNVG01000002">
    <property type="protein sequence ID" value="ORJ30842.1"/>
    <property type="molecule type" value="Genomic_DNA"/>
</dbReference>
<dbReference type="AlphaFoldDB" id="A0A1X0WVR7"/>
<feature type="transmembrane region" description="Helical" evidence="1">
    <location>
        <begin position="107"/>
        <end position="128"/>
    </location>
</feature>
<gene>
    <name evidence="2" type="ORF">ATE35_04810</name>
</gene>
<dbReference type="Proteomes" id="UP000192789">
    <property type="component" value="Unassembled WGS sequence"/>
</dbReference>
<feature type="transmembrane region" description="Helical" evidence="1">
    <location>
        <begin position="6"/>
        <end position="28"/>
    </location>
</feature>
<feature type="transmembrane region" description="Helical" evidence="1">
    <location>
        <begin position="57"/>
        <end position="74"/>
    </location>
</feature>